<dbReference type="PROSITE" id="PS50157">
    <property type="entry name" value="ZINC_FINGER_C2H2_2"/>
    <property type="match status" value="1"/>
</dbReference>
<comment type="similarity">
    <text evidence="2">Belongs to the krueppel C2H2-type zinc-finger protein family.</text>
</comment>
<dbReference type="FunFam" id="3.30.160.60:FF:000230">
    <property type="entry name" value="Zinc finger protein 148"/>
    <property type="match status" value="1"/>
</dbReference>
<dbReference type="InterPro" id="IPR013087">
    <property type="entry name" value="Znf_C2H2_type"/>
</dbReference>
<evidence type="ECO:0000259" key="12">
    <source>
        <dbReference type="PROSITE" id="PS50157"/>
    </source>
</evidence>
<feature type="region of interest" description="Disordered" evidence="11">
    <location>
        <begin position="14"/>
        <end position="162"/>
    </location>
</feature>
<dbReference type="GO" id="GO:0005634">
    <property type="term" value="C:nucleus"/>
    <property type="evidence" value="ECO:0007669"/>
    <property type="project" value="UniProtKB-SubCell"/>
</dbReference>
<keyword evidence="4" id="KW-0677">Repeat</keyword>
<feature type="compositionally biased region" description="Basic and acidic residues" evidence="11">
    <location>
        <begin position="110"/>
        <end position="124"/>
    </location>
</feature>
<evidence type="ECO:0000256" key="8">
    <source>
        <dbReference type="ARBA" id="ARBA00023163"/>
    </source>
</evidence>
<evidence type="ECO:0000256" key="9">
    <source>
        <dbReference type="ARBA" id="ARBA00023242"/>
    </source>
</evidence>
<keyword evidence="14" id="KW-1185">Reference proteome</keyword>
<evidence type="ECO:0000256" key="10">
    <source>
        <dbReference type="PROSITE-ProRule" id="PRU00042"/>
    </source>
</evidence>
<evidence type="ECO:0000256" key="2">
    <source>
        <dbReference type="ARBA" id="ARBA00006991"/>
    </source>
</evidence>
<keyword evidence="5 10" id="KW-0863">Zinc-finger</keyword>
<dbReference type="PANTHER" id="PTHR23235">
    <property type="entry name" value="KRUEPPEL-LIKE TRANSCRIPTION FACTOR"/>
    <property type="match status" value="1"/>
</dbReference>
<evidence type="ECO:0000256" key="7">
    <source>
        <dbReference type="ARBA" id="ARBA00023015"/>
    </source>
</evidence>
<gene>
    <name evidence="13" type="ORF">Cadr_000031053</name>
</gene>
<feature type="domain" description="C2H2-type" evidence="12">
    <location>
        <begin position="170"/>
        <end position="197"/>
    </location>
</feature>
<comment type="subcellular location">
    <subcellularLocation>
        <location evidence="1">Nucleus</location>
    </subcellularLocation>
</comment>
<dbReference type="PANTHER" id="PTHR23235:SF155">
    <property type="entry name" value="EARLY GROWTH RESPONSE 4-RELATED"/>
    <property type="match status" value="1"/>
</dbReference>
<keyword evidence="9" id="KW-0539">Nucleus</keyword>
<protein>
    <submittedName>
        <fullName evidence="13">Zinc finger protein 281</fullName>
    </submittedName>
</protein>
<dbReference type="PROSITE" id="PS00028">
    <property type="entry name" value="ZINC_FINGER_C2H2_1"/>
    <property type="match status" value="1"/>
</dbReference>
<dbReference type="GO" id="GO:0008270">
    <property type="term" value="F:zinc ion binding"/>
    <property type="evidence" value="ECO:0007669"/>
    <property type="project" value="UniProtKB-KW"/>
</dbReference>
<evidence type="ECO:0000256" key="4">
    <source>
        <dbReference type="ARBA" id="ARBA00022737"/>
    </source>
</evidence>
<sequence length="255" mass="27772">MLVKLEMDANFMSTHEGRDFQEGAGGAPRGLPGAEDPRGLPAVAGQHQAGQAGRARGAAGRPPAPGLRGPVRRGGRAGGGDRGGHGVIQDLSVLYPPDPHSRNVLLGGGRTEDPRGPEEPKPDASVKNVKRPKPEESQGIKAKRKLSASSKPPLVGDGEGALLSPRQKPHICHHCSAAFRSCYHLRRHVIIHTGERPFQRSQCSTGFIHKYLLQRHEKIQSREDVRVRRVQHEVHPEVPHGETQEDALWRKATHV</sequence>
<evidence type="ECO:0000256" key="1">
    <source>
        <dbReference type="ARBA" id="ARBA00004123"/>
    </source>
</evidence>
<dbReference type="Gene3D" id="3.30.160.60">
    <property type="entry name" value="Classic Zinc Finger"/>
    <property type="match status" value="2"/>
</dbReference>
<dbReference type="AlphaFoldDB" id="A0A5N4C0B0"/>
<accession>A0A5N4C0B0</accession>
<dbReference type="GO" id="GO:0000981">
    <property type="term" value="F:DNA-binding transcription factor activity, RNA polymerase II-specific"/>
    <property type="evidence" value="ECO:0007669"/>
    <property type="project" value="TreeGrafter"/>
</dbReference>
<dbReference type="GO" id="GO:0000978">
    <property type="term" value="F:RNA polymerase II cis-regulatory region sequence-specific DNA binding"/>
    <property type="evidence" value="ECO:0007669"/>
    <property type="project" value="TreeGrafter"/>
</dbReference>
<feature type="compositionally biased region" description="Low complexity" evidence="11">
    <location>
        <begin position="41"/>
        <end position="69"/>
    </location>
</feature>
<dbReference type="Proteomes" id="UP000299084">
    <property type="component" value="Unassembled WGS sequence"/>
</dbReference>
<reference evidence="13 14" key="1">
    <citation type="journal article" date="2019" name="Mol. Ecol. Resour.">
        <title>Improving Illumina assemblies with Hi-C and long reads: an example with the North African dromedary.</title>
        <authorList>
            <person name="Elbers J.P."/>
            <person name="Rogers M.F."/>
            <person name="Perelman P.L."/>
            <person name="Proskuryakova A.A."/>
            <person name="Serdyukova N.A."/>
            <person name="Johnson W.E."/>
            <person name="Horin P."/>
            <person name="Corander J."/>
            <person name="Murphy D."/>
            <person name="Burger P.A."/>
        </authorList>
    </citation>
    <scope>NUCLEOTIDE SEQUENCE [LARGE SCALE GENOMIC DNA]</scope>
    <source>
        <strain evidence="13">Drom800</strain>
        <tissue evidence="13">Blood</tissue>
    </source>
</reference>
<dbReference type="InterPro" id="IPR036236">
    <property type="entry name" value="Znf_C2H2_sf"/>
</dbReference>
<evidence type="ECO:0000256" key="3">
    <source>
        <dbReference type="ARBA" id="ARBA00022723"/>
    </source>
</evidence>
<keyword evidence="3" id="KW-0479">Metal-binding</keyword>
<keyword evidence="8" id="KW-0804">Transcription</keyword>
<name>A0A5N4C0B0_CAMDR</name>
<dbReference type="SUPFAM" id="SSF57667">
    <property type="entry name" value="beta-beta-alpha zinc fingers"/>
    <property type="match status" value="1"/>
</dbReference>
<dbReference type="EMBL" id="JWIN03000048">
    <property type="protein sequence ID" value="KAB1252315.1"/>
    <property type="molecule type" value="Genomic_DNA"/>
</dbReference>
<evidence type="ECO:0000256" key="11">
    <source>
        <dbReference type="SAM" id="MobiDB-lite"/>
    </source>
</evidence>
<comment type="caution">
    <text evidence="13">The sequence shown here is derived from an EMBL/GenBank/DDBJ whole genome shotgun (WGS) entry which is preliminary data.</text>
</comment>
<evidence type="ECO:0000256" key="6">
    <source>
        <dbReference type="ARBA" id="ARBA00022833"/>
    </source>
</evidence>
<evidence type="ECO:0000313" key="13">
    <source>
        <dbReference type="EMBL" id="KAB1252315.1"/>
    </source>
</evidence>
<keyword evidence="7" id="KW-0805">Transcription regulation</keyword>
<proteinExistence type="inferred from homology"/>
<evidence type="ECO:0000256" key="5">
    <source>
        <dbReference type="ARBA" id="ARBA00022771"/>
    </source>
</evidence>
<organism evidence="13 14">
    <name type="scientific">Camelus dromedarius</name>
    <name type="common">Dromedary</name>
    <name type="synonym">Arabian camel</name>
    <dbReference type="NCBI Taxonomy" id="9838"/>
    <lineage>
        <taxon>Eukaryota</taxon>
        <taxon>Metazoa</taxon>
        <taxon>Chordata</taxon>
        <taxon>Craniata</taxon>
        <taxon>Vertebrata</taxon>
        <taxon>Euteleostomi</taxon>
        <taxon>Mammalia</taxon>
        <taxon>Eutheria</taxon>
        <taxon>Laurasiatheria</taxon>
        <taxon>Artiodactyla</taxon>
        <taxon>Tylopoda</taxon>
        <taxon>Camelidae</taxon>
        <taxon>Camelus</taxon>
    </lineage>
</organism>
<evidence type="ECO:0000313" key="14">
    <source>
        <dbReference type="Proteomes" id="UP000299084"/>
    </source>
</evidence>
<keyword evidence="6" id="KW-0862">Zinc</keyword>